<gene>
    <name evidence="1" type="ORF">NTEN_LOCUS8062</name>
</gene>
<dbReference type="EMBL" id="CADCXU010011985">
    <property type="protein sequence ID" value="CAB0002275.1"/>
    <property type="molecule type" value="Genomic_DNA"/>
</dbReference>
<proteinExistence type="predicted"/>
<dbReference type="AlphaFoldDB" id="A0A6H5GHV0"/>
<sequence>MNYIRRADYSDSQSSRPLNCVFRFTPRANFRTNLTEIGQRVTPQFFLIKKSVLRVRPSRMQTTPAADSPLTGELLGVRVTEKE</sequence>
<protein>
    <submittedName>
        <fullName evidence="1">Uncharacterized protein</fullName>
    </submittedName>
</protein>
<name>A0A6H5GHV0_9HEMI</name>
<evidence type="ECO:0000313" key="2">
    <source>
        <dbReference type="Proteomes" id="UP000479000"/>
    </source>
</evidence>
<evidence type="ECO:0000313" key="1">
    <source>
        <dbReference type="EMBL" id="CAB0002275.1"/>
    </source>
</evidence>
<reference evidence="1 2" key="1">
    <citation type="submission" date="2020-02" db="EMBL/GenBank/DDBJ databases">
        <authorList>
            <person name="Ferguson B K."/>
        </authorList>
    </citation>
    <scope>NUCLEOTIDE SEQUENCE [LARGE SCALE GENOMIC DNA]</scope>
</reference>
<accession>A0A6H5GHV0</accession>
<organism evidence="1 2">
    <name type="scientific">Nesidiocoris tenuis</name>
    <dbReference type="NCBI Taxonomy" id="355587"/>
    <lineage>
        <taxon>Eukaryota</taxon>
        <taxon>Metazoa</taxon>
        <taxon>Ecdysozoa</taxon>
        <taxon>Arthropoda</taxon>
        <taxon>Hexapoda</taxon>
        <taxon>Insecta</taxon>
        <taxon>Pterygota</taxon>
        <taxon>Neoptera</taxon>
        <taxon>Paraneoptera</taxon>
        <taxon>Hemiptera</taxon>
        <taxon>Heteroptera</taxon>
        <taxon>Panheteroptera</taxon>
        <taxon>Cimicomorpha</taxon>
        <taxon>Miridae</taxon>
        <taxon>Dicyphina</taxon>
        <taxon>Nesidiocoris</taxon>
    </lineage>
</organism>
<keyword evidence="2" id="KW-1185">Reference proteome</keyword>
<dbReference type="Proteomes" id="UP000479000">
    <property type="component" value="Unassembled WGS sequence"/>
</dbReference>